<name>A0ABP0JEC1_9DINO</name>
<organism evidence="2 3">
    <name type="scientific">Durusdinium trenchii</name>
    <dbReference type="NCBI Taxonomy" id="1381693"/>
    <lineage>
        <taxon>Eukaryota</taxon>
        <taxon>Sar</taxon>
        <taxon>Alveolata</taxon>
        <taxon>Dinophyceae</taxon>
        <taxon>Suessiales</taxon>
        <taxon>Symbiodiniaceae</taxon>
        <taxon>Durusdinium</taxon>
    </lineage>
</organism>
<keyword evidence="3" id="KW-1185">Reference proteome</keyword>
<reference evidence="2 3" key="1">
    <citation type="submission" date="2024-02" db="EMBL/GenBank/DDBJ databases">
        <authorList>
            <person name="Chen Y."/>
            <person name="Shah S."/>
            <person name="Dougan E. K."/>
            <person name="Thang M."/>
            <person name="Chan C."/>
        </authorList>
    </citation>
    <scope>NUCLEOTIDE SEQUENCE [LARGE SCALE GENOMIC DNA]</scope>
</reference>
<evidence type="ECO:0000313" key="2">
    <source>
        <dbReference type="EMBL" id="CAK9012706.1"/>
    </source>
</evidence>
<accession>A0ABP0JEC1</accession>
<proteinExistence type="predicted"/>
<feature type="compositionally biased region" description="Pro residues" evidence="1">
    <location>
        <begin position="66"/>
        <end position="84"/>
    </location>
</feature>
<gene>
    <name evidence="2" type="ORF">CCMP2556_LOCUS10961</name>
</gene>
<comment type="caution">
    <text evidence="2">The sequence shown here is derived from an EMBL/GenBank/DDBJ whole genome shotgun (WGS) entry which is preliminary data.</text>
</comment>
<evidence type="ECO:0000256" key="1">
    <source>
        <dbReference type="SAM" id="MobiDB-lite"/>
    </source>
</evidence>
<dbReference type="Proteomes" id="UP001642484">
    <property type="component" value="Unassembled WGS sequence"/>
</dbReference>
<feature type="region of interest" description="Disordered" evidence="1">
    <location>
        <begin position="1"/>
        <end position="84"/>
    </location>
</feature>
<evidence type="ECO:0000313" key="3">
    <source>
        <dbReference type="Proteomes" id="UP001642484"/>
    </source>
</evidence>
<feature type="compositionally biased region" description="Basic and acidic residues" evidence="1">
    <location>
        <begin position="17"/>
        <end position="31"/>
    </location>
</feature>
<protein>
    <submittedName>
        <fullName evidence="2">Uncharacterized protein</fullName>
    </submittedName>
</protein>
<dbReference type="EMBL" id="CAXAMN010005180">
    <property type="protein sequence ID" value="CAK9012706.1"/>
    <property type="molecule type" value="Genomic_DNA"/>
</dbReference>
<sequence length="373" mass="42005">MFRASDIFGRRPGSVPEKPKVEKKDEPKARTWDPATGQFVEEDLPAEVQEMMRASKRPKVQEAPLRPEPARPQRPPAPPPAPPPVPFVAKPVPAHAANLGPKRLSVVFRGFTKQELNAQYVEKPDRPIQGRVSFWNPTQTYFIYWQRSMERCAICDSGSYQPAKDGSVPGWAYRKDSQHFAKASDGWMEVWGNAWKPAQVVCTVIEGNPTDDDILVKEPAATSARPELTVDQYKSLVEQVYSKKNPSKLEDLPGLFVKYQGRERELFDQVCDKYKASFEELVGGAAGSTNGVPSQSEGTPSETSVMPELSARQYAILVQAIYEKKNPTKLADLPRLLERYRGMEKEFYQQVCGKYQVHPMNFYKEGAALLVEI</sequence>